<gene>
    <name evidence="2" type="ORF">SYNTR_0640</name>
</gene>
<dbReference type="PANTHER" id="PTHR37298:SF1">
    <property type="entry name" value="UPF0111 PROTEIN YKAA"/>
    <property type="match status" value="1"/>
</dbReference>
<dbReference type="Proteomes" id="UP000426444">
    <property type="component" value="Chromosome"/>
</dbReference>
<organism evidence="2 3">
    <name type="scientific">Candidatus Syntrophocurvum alkaliphilum</name>
    <dbReference type="NCBI Taxonomy" id="2293317"/>
    <lineage>
        <taxon>Bacteria</taxon>
        <taxon>Bacillati</taxon>
        <taxon>Bacillota</taxon>
        <taxon>Clostridia</taxon>
        <taxon>Eubacteriales</taxon>
        <taxon>Syntrophomonadaceae</taxon>
        <taxon>Candidatus Syntrophocurvum</taxon>
    </lineage>
</organism>
<dbReference type="Pfam" id="PF01865">
    <property type="entry name" value="PhoU_div"/>
    <property type="match status" value="1"/>
</dbReference>
<evidence type="ECO:0000256" key="1">
    <source>
        <dbReference type="ARBA" id="ARBA00008591"/>
    </source>
</evidence>
<dbReference type="EMBL" id="CP046457">
    <property type="protein sequence ID" value="QGT99233.1"/>
    <property type="molecule type" value="Genomic_DNA"/>
</dbReference>
<dbReference type="Gene3D" id="1.20.58.220">
    <property type="entry name" value="Phosphate transport system protein phou homolog 2, domain 2"/>
    <property type="match status" value="1"/>
</dbReference>
<dbReference type="KEGG" id="salq:SYNTR_0640"/>
<dbReference type="InterPro" id="IPR052912">
    <property type="entry name" value="UPF0111_domain"/>
</dbReference>
<evidence type="ECO:0000313" key="3">
    <source>
        <dbReference type="Proteomes" id="UP000426444"/>
    </source>
</evidence>
<dbReference type="RefSeq" id="WP_156203152.1">
    <property type="nucleotide sequence ID" value="NZ_CP046457.1"/>
</dbReference>
<dbReference type="PANTHER" id="PTHR37298">
    <property type="entry name" value="UPF0111 PROTEIN YKAA"/>
    <property type="match status" value="1"/>
</dbReference>
<keyword evidence="3" id="KW-1185">Reference proteome</keyword>
<sequence>MRFKIFKKKDPQVFKLFIESARVVIRGGDILKNVVDDYRDLDLKMAKLTAMEHEGDRIIQDLVRKLDSSYVLPLDREDAFQVVQKLATTLDYITGIIDRMILYKAEAPNKKVKEMVDILIESLHLQEKAFNLLDNLNKNKKEILDICDTIRQLERKQDHNYRNGLADLFENEEDPVKIIKWKEVYEHIEIAQDYVEDVAELIRNICLKYS</sequence>
<evidence type="ECO:0000313" key="2">
    <source>
        <dbReference type="EMBL" id="QGT99233.1"/>
    </source>
</evidence>
<protein>
    <submittedName>
        <fullName evidence="2">Phosphate transport regulator</fullName>
    </submittedName>
</protein>
<dbReference type="InterPro" id="IPR038078">
    <property type="entry name" value="PhoU-like_sf"/>
</dbReference>
<name>A0A6I6D8J3_9FIRM</name>
<reference evidence="3" key="1">
    <citation type="journal article" date="2019" name="Microbiology">
        <title>Complete Genome Sequence of an Uncultured Bacterium of the Candidate Phylum Bipolaricaulota.</title>
        <authorList>
            <person name="Kadnikov V.V."/>
            <person name="Mardanov A.V."/>
            <person name="Beletsky A.V."/>
            <person name="Frank Y.A."/>
            <person name="Karnachuk O.V."/>
            <person name="Ravin N.V."/>
        </authorList>
    </citation>
    <scope>NUCLEOTIDE SEQUENCE [LARGE SCALE GENOMIC DNA]</scope>
</reference>
<dbReference type="InterPro" id="IPR018445">
    <property type="entry name" value="Put_Phosphate_transp_reg"/>
</dbReference>
<proteinExistence type="inferred from homology"/>
<accession>A0A6I6D8J3</accession>
<dbReference type="AlphaFoldDB" id="A0A6I6D8J3"/>
<dbReference type="OrthoDB" id="9797568at2"/>
<comment type="similarity">
    <text evidence="1">Belongs to the UPF0111 family.</text>
</comment>